<feature type="domain" description="OAA-family lectin sugar binding" evidence="1">
    <location>
        <begin position="245"/>
        <end position="316"/>
    </location>
</feature>
<dbReference type="RefSeq" id="WP_133901152.1">
    <property type="nucleotide sequence ID" value="NZ_SOCP01000001.1"/>
</dbReference>
<organism evidence="2 3">
    <name type="scientific">Actinophytocola oryzae</name>
    <dbReference type="NCBI Taxonomy" id="502181"/>
    <lineage>
        <taxon>Bacteria</taxon>
        <taxon>Bacillati</taxon>
        <taxon>Actinomycetota</taxon>
        <taxon>Actinomycetes</taxon>
        <taxon>Pseudonocardiales</taxon>
        <taxon>Pseudonocardiaceae</taxon>
    </lineage>
</organism>
<gene>
    <name evidence="2" type="ORF">CLV71_101822</name>
</gene>
<keyword evidence="3" id="KW-1185">Reference proteome</keyword>
<dbReference type="OrthoDB" id="458118at2"/>
<evidence type="ECO:0000313" key="2">
    <source>
        <dbReference type="EMBL" id="TDV57948.1"/>
    </source>
</evidence>
<protein>
    <recommendedName>
        <fullName evidence="1">OAA-family lectin sugar binding domain-containing protein</fullName>
    </recommendedName>
</protein>
<sequence length="323" mass="35358">MVPTYADFTGSSPLQGNATVAWDGSEHREGRLEIEAGGSVSLRFELPDPQEIFEGTLVVRALATKLNKLPGFAPMSVVVNRKADRPVAAEWSIPGGGDLPHENTFVVPISLLYRGANEIRISSSARSTSRLWIYSITLDEVFDRGRSATALRGVKASSATTTYATRTRPVGSDEWTESAPLSVCLREGDVSVAVETISWREQNGTESSVLCNEVGFGGSRRLGNGDLYEYEGVRQDGRTDGEPVSYHVHKGWGGSWYEVGHLTVGVFEEVRSRLTSIAWRDLAGNQASAMFSADLERFAGFYQHRGEGRVGYSGRMRVETLEQ</sequence>
<comment type="caution">
    <text evidence="2">The sequence shown here is derived from an EMBL/GenBank/DDBJ whole genome shotgun (WGS) entry which is preliminary data.</text>
</comment>
<dbReference type="EMBL" id="SOCP01000001">
    <property type="protein sequence ID" value="TDV57948.1"/>
    <property type="molecule type" value="Genomic_DNA"/>
</dbReference>
<dbReference type="Pfam" id="PF17882">
    <property type="entry name" value="SBD"/>
    <property type="match status" value="2"/>
</dbReference>
<dbReference type="Proteomes" id="UP000294927">
    <property type="component" value="Unassembled WGS sequence"/>
</dbReference>
<name>A0A4R7W6Z8_9PSEU</name>
<accession>A0A4R7W6Z8</accession>
<dbReference type="AlphaFoldDB" id="A0A4R7W6Z8"/>
<evidence type="ECO:0000313" key="3">
    <source>
        <dbReference type="Proteomes" id="UP000294927"/>
    </source>
</evidence>
<feature type="domain" description="OAA-family lectin sugar binding" evidence="1">
    <location>
        <begin position="162"/>
        <end position="233"/>
    </location>
</feature>
<dbReference type="InterPro" id="IPR040964">
    <property type="entry name" value="SBD"/>
</dbReference>
<reference evidence="2 3" key="1">
    <citation type="submission" date="2019-03" db="EMBL/GenBank/DDBJ databases">
        <title>Genomic Encyclopedia of Archaeal and Bacterial Type Strains, Phase II (KMG-II): from individual species to whole genera.</title>
        <authorList>
            <person name="Goeker M."/>
        </authorList>
    </citation>
    <scope>NUCLEOTIDE SEQUENCE [LARGE SCALE GENOMIC DNA]</scope>
    <source>
        <strain evidence="2 3">DSM 45499</strain>
    </source>
</reference>
<proteinExistence type="predicted"/>
<evidence type="ECO:0000259" key="1">
    <source>
        <dbReference type="Pfam" id="PF17882"/>
    </source>
</evidence>